<organism evidence="8 9">
    <name type="scientific">Saitoella complicata (strain BCRC 22490 / CBS 7301 / JCM 7358 / NBRC 10748 / NRRL Y-17804)</name>
    <dbReference type="NCBI Taxonomy" id="698492"/>
    <lineage>
        <taxon>Eukaryota</taxon>
        <taxon>Fungi</taxon>
        <taxon>Dikarya</taxon>
        <taxon>Ascomycota</taxon>
        <taxon>Taphrinomycotina</taxon>
        <taxon>Taphrinomycotina incertae sedis</taxon>
        <taxon>Saitoella</taxon>
    </lineage>
</organism>
<keyword evidence="2" id="KW-0805">Transcription regulation</keyword>
<evidence type="ECO:0000256" key="4">
    <source>
        <dbReference type="ARBA" id="ARBA00023163"/>
    </source>
</evidence>
<reference evidence="8 9" key="1">
    <citation type="journal article" date="2011" name="J. Gen. Appl. Microbiol.">
        <title>Draft genome sequencing of the enigmatic yeast Saitoella complicata.</title>
        <authorList>
            <person name="Nishida H."/>
            <person name="Hamamoto M."/>
            <person name="Sugiyama J."/>
        </authorList>
    </citation>
    <scope>NUCLEOTIDE SEQUENCE [LARGE SCALE GENOMIC DNA]</scope>
    <source>
        <strain evidence="8 9">NRRL Y-17804</strain>
    </source>
</reference>
<evidence type="ECO:0000313" key="8">
    <source>
        <dbReference type="EMBL" id="GAO51939.1"/>
    </source>
</evidence>
<evidence type="ECO:0000256" key="5">
    <source>
        <dbReference type="ARBA" id="ARBA00023242"/>
    </source>
</evidence>
<keyword evidence="5" id="KW-0539">Nucleus</keyword>
<evidence type="ECO:0000256" key="1">
    <source>
        <dbReference type="ARBA" id="ARBA00004123"/>
    </source>
</evidence>
<protein>
    <submittedName>
        <fullName evidence="8">Uncharacterized protein</fullName>
    </submittedName>
</protein>
<gene>
    <name evidence="8" type="ORF">G7K_6027-t1</name>
</gene>
<dbReference type="OrthoDB" id="66982at2759"/>
<feature type="region of interest" description="Disordered" evidence="7">
    <location>
        <begin position="251"/>
        <end position="273"/>
    </location>
</feature>
<dbReference type="GO" id="GO:0003712">
    <property type="term" value="F:transcription coregulator activity"/>
    <property type="evidence" value="ECO:0007669"/>
    <property type="project" value="TreeGrafter"/>
</dbReference>
<sequence length="313" mass="35249">MTTPERKYRVEIQSMMYVSGEIADPLPEVTGLVEDIVRSQVVELLLCATQQSARRGSRSIGVEDLIFIIRGDKAKVSRLRNYLSWKDVRKNAKEEGGGGDTEANLLDDPATTNAPGGPVAAPGKIRKAKVRLPWDLSSIIPIESLHDPDNPEEEDEEDIEANQATLERLKNADERTRVMSRDEYVHWSECRQASFTYRKSKRFREWCGMGAVVETKPSDEIVDILGFLTFEMVTTITEEALKVRATEQLLQGQEGGRKGRKKEPGLFDGPEEGVEPLQIRHVEEAYRRLQRVGKGRGLRTFQGGLVRSRVTLI</sequence>
<dbReference type="STRING" id="698492.A0A0E9NQ29"/>
<dbReference type="SUPFAM" id="SSF47113">
    <property type="entry name" value="Histone-fold"/>
    <property type="match status" value="2"/>
</dbReference>
<evidence type="ECO:0000256" key="6">
    <source>
        <dbReference type="ARBA" id="ARBA00061274"/>
    </source>
</evidence>
<dbReference type="GO" id="GO:0006366">
    <property type="term" value="P:transcription by RNA polymerase II"/>
    <property type="evidence" value="ECO:0007669"/>
    <property type="project" value="InterPro"/>
</dbReference>
<dbReference type="GO" id="GO:0000124">
    <property type="term" value="C:SAGA complex"/>
    <property type="evidence" value="ECO:0007669"/>
    <property type="project" value="TreeGrafter"/>
</dbReference>
<dbReference type="FunFam" id="1.10.20.10:FF:000023">
    <property type="entry name" value="transcription initiation protein SPT3 homolog"/>
    <property type="match status" value="1"/>
</dbReference>
<dbReference type="GO" id="GO:0046982">
    <property type="term" value="F:protein heterodimerization activity"/>
    <property type="evidence" value="ECO:0007669"/>
    <property type="project" value="InterPro"/>
</dbReference>
<comment type="similarity">
    <text evidence="6">Belongs to the SPT3 family.</text>
</comment>
<accession>A0A0E9NQ29</accession>
<evidence type="ECO:0000256" key="2">
    <source>
        <dbReference type="ARBA" id="ARBA00023015"/>
    </source>
</evidence>
<comment type="subcellular location">
    <subcellularLocation>
        <location evidence="1">Nucleus</location>
    </subcellularLocation>
</comment>
<dbReference type="RefSeq" id="XP_019025821.1">
    <property type="nucleotide sequence ID" value="XM_019169277.1"/>
</dbReference>
<evidence type="ECO:0000313" key="9">
    <source>
        <dbReference type="Proteomes" id="UP000033140"/>
    </source>
</evidence>
<name>A0A0E9NQ29_SAICN</name>
<evidence type="ECO:0000256" key="3">
    <source>
        <dbReference type="ARBA" id="ARBA00023159"/>
    </source>
</evidence>
<keyword evidence="9" id="KW-1185">Reference proteome</keyword>
<keyword evidence="4" id="KW-0804">Transcription</keyword>
<proteinExistence type="inferred from homology"/>
<dbReference type="EMBL" id="BACD03000055">
    <property type="protein sequence ID" value="GAO51939.1"/>
    <property type="molecule type" value="Genomic_DNA"/>
</dbReference>
<dbReference type="PANTHER" id="PTHR11380:SF16">
    <property type="entry name" value="TRANSCRIPTION INITIATION PROTEIN SPT3 HOMOLOG"/>
    <property type="match status" value="1"/>
</dbReference>
<dbReference type="InterPro" id="IPR003195">
    <property type="entry name" value="TFIID_TAF13"/>
</dbReference>
<dbReference type="Proteomes" id="UP000033140">
    <property type="component" value="Unassembled WGS sequence"/>
</dbReference>
<evidence type="ECO:0000256" key="7">
    <source>
        <dbReference type="SAM" id="MobiDB-lite"/>
    </source>
</evidence>
<reference evidence="8 9" key="2">
    <citation type="journal article" date="2014" name="J. Gen. Appl. Microbiol.">
        <title>The early diverging ascomycetous budding yeast Saitoella complicata has three histone deacetylases belonging to the Clr6, Hos2, and Rpd3 lineages.</title>
        <authorList>
            <person name="Nishida H."/>
            <person name="Matsumoto T."/>
            <person name="Kondo S."/>
            <person name="Hamamoto M."/>
            <person name="Yoshikawa H."/>
        </authorList>
    </citation>
    <scope>NUCLEOTIDE SEQUENCE [LARGE SCALE GENOMIC DNA]</scope>
    <source>
        <strain evidence="8 9">NRRL Y-17804</strain>
    </source>
</reference>
<dbReference type="Gene3D" id="1.10.20.10">
    <property type="entry name" value="Histone, subunit A"/>
    <property type="match status" value="1"/>
</dbReference>
<dbReference type="OMA" id="QFMFNEQ"/>
<dbReference type="GO" id="GO:0005634">
    <property type="term" value="C:nucleus"/>
    <property type="evidence" value="ECO:0007669"/>
    <property type="project" value="UniProtKB-SubCell"/>
</dbReference>
<dbReference type="CDD" id="cd22926">
    <property type="entry name" value="HFD_SPT3"/>
    <property type="match status" value="1"/>
</dbReference>
<comment type="caution">
    <text evidence="8">The sequence shown here is derived from an EMBL/GenBank/DDBJ whole genome shotgun (WGS) entry which is preliminary data.</text>
</comment>
<dbReference type="AlphaFoldDB" id="A0A0E9NQ29"/>
<dbReference type="PANTHER" id="PTHR11380">
    <property type="entry name" value="TRANSCRIPTION INITIATION FACTOR TFIID/SUPT3-RELATED"/>
    <property type="match status" value="1"/>
</dbReference>
<dbReference type="InterPro" id="IPR009072">
    <property type="entry name" value="Histone-fold"/>
</dbReference>
<feature type="region of interest" description="Disordered" evidence="7">
    <location>
        <begin position="92"/>
        <end position="122"/>
    </location>
</feature>
<reference evidence="8 9" key="3">
    <citation type="journal article" date="2015" name="Genome Announc.">
        <title>Draft Genome Sequence of the Archiascomycetous Yeast Saitoella complicata.</title>
        <authorList>
            <person name="Yamauchi K."/>
            <person name="Kondo S."/>
            <person name="Hamamoto M."/>
            <person name="Takahashi Y."/>
            <person name="Ogura Y."/>
            <person name="Hayashi T."/>
            <person name="Nishida H."/>
        </authorList>
    </citation>
    <scope>NUCLEOTIDE SEQUENCE [LARGE SCALE GENOMIC DNA]</scope>
    <source>
        <strain evidence="8 9">NRRL Y-17804</strain>
    </source>
</reference>
<dbReference type="Pfam" id="PF02269">
    <property type="entry name" value="TFIID-18kDa"/>
    <property type="match status" value="1"/>
</dbReference>
<dbReference type="GO" id="GO:0006357">
    <property type="term" value="P:regulation of transcription by RNA polymerase II"/>
    <property type="evidence" value="ECO:0007669"/>
    <property type="project" value="UniProtKB-ARBA"/>
</dbReference>
<keyword evidence="3" id="KW-0010">Activator</keyword>